<feature type="transmembrane region" description="Helical" evidence="7">
    <location>
        <begin position="185"/>
        <end position="206"/>
    </location>
</feature>
<feature type="transmembrane region" description="Helical" evidence="7">
    <location>
        <begin position="340"/>
        <end position="365"/>
    </location>
</feature>
<feature type="transmembrane region" description="Helical" evidence="7">
    <location>
        <begin position="213"/>
        <end position="237"/>
    </location>
</feature>
<evidence type="ECO:0000256" key="4">
    <source>
        <dbReference type="ARBA" id="ARBA00022989"/>
    </source>
</evidence>
<dbReference type="GeneID" id="25292574"/>
<dbReference type="VEuPathDB" id="FungiDB:Z518_04503"/>
<keyword evidence="9" id="KW-1185">Reference proteome</keyword>
<dbReference type="OrthoDB" id="2018619at2759"/>
<evidence type="ECO:0000256" key="3">
    <source>
        <dbReference type="ARBA" id="ARBA00022692"/>
    </source>
</evidence>
<feature type="transmembrane region" description="Helical" evidence="7">
    <location>
        <begin position="133"/>
        <end position="152"/>
    </location>
</feature>
<keyword evidence="4 7" id="KW-1133">Transmembrane helix</keyword>
<evidence type="ECO:0000256" key="2">
    <source>
        <dbReference type="ARBA" id="ARBA00008974"/>
    </source>
</evidence>
<accession>A0A0D2FWH3</accession>
<sequence>MVDFSAERFSPKRLSPQRIKAKIEPQLHWHVPMEKGVYQDPRWSNPDLDPVKPEDRTWGALDYWAYWTSDMLAPPLASTVSSVMSLGFTARETIPIVFCGFALCSGALTLTGKMGARYSIPFPVLVRSIFGMYGSYPVIVLRAFVAAMWTAILCVQAGDFLNNCITAIWPSFANFPNHLPESAGITSAGMLCFFIYWIFQTILAIMPIKKLRILFLIKGVVVPPTFLALFLWGAIVTHGGGPLVTGHARMTSTYMNTAYSALTGLNVIIGLFSSMAVNFPDFSRFSKNNLAGYNQFFALPVIGTLGALTPIFVTSAHQYLHGEFNWYMPAVIAKFDSRAAKFFTAFSFMLATIGNQIAAGTYPFSNDISGLCPKYINIFRATLIISIFCVISNPWQIIKNASGLLAFLSGYSMFMGAVCGTMCSQYYLILNKKLNIHELYNGHGIYRYSKIGFNWRAYASFFVAIGPLLPGFCKSIDTTLDVGGAWKIYTFSCIYGFTVSGLVYYLICTYVSDVGPAKIDEAVYPPSKPQTGDVEVGSAESEQGSYEEKKGGVEVQVGAGELGHN</sequence>
<dbReference type="EMBL" id="KN847477">
    <property type="protein sequence ID" value="KIX06527.1"/>
    <property type="molecule type" value="Genomic_DNA"/>
</dbReference>
<feature type="transmembrane region" description="Helical" evidence="7">
    <location>
        <begin position="451"/>
        <end position="469"/>
    </location>
</feature>
<dbReference type="Gene3D" id="1.10.4160.10">
    <property type="entry name" value="Hydantoin permease"/>
    <property type="match status" value="1"/>
</dbReference>
<feature type="transmembrane region" description="Helical" evidence="7">
    <location>
        <begin position="404"/>
        <end position="430"/>
    </location>
</feature>
<evidence type="ECO:0000256" key="7">
    <source>
        <dbReference type="SAM" id="Phobius"/>
    </source>
</evidence>
<dbReference type="PANTHER" id="PTHR30618">
    <property type="entry name" value="NCS1 FAMILY PURINE/PYRIMIDINE TRANSPORTER"/>
    <property type="match status" value="1"/>
</dbReference>
<feature type="region of interest" description="Disordered" evidence="6">
    <location>
        <begin position="526"/>
        <end position="565"/>
    </location>
</feature>
<dbReference type="PANTHER" id="PTHR30618:SF0">
    <property type="entry name" value="PURINE-URACIL PERMEASE NCS1"/>
    <property type="match status" value="1"/>
</dbReference>
<keyword evidence="5 7" id="KW-0472">Membrane</keyword>
<feature type="transmembrane region" description="Helical" evidence="7">
    <location>
        <begin position="377"/>
        <end position="398"/>
    </location>
</feature>
<evidence type="ECO:0008006" key="10">
    <source>
        <dbReference type="Google" id="ProtNLM"/>
    </source>
</evidence>
<dbReference type="AlphaFoldDB" id="A0A0D2FWH3"/>
<evidence type="ECO:0000256" key="1">
    <source>
        <dbReference type="ARBA" id="ARBA00004141"/>
    </source>
</evidence>
<dbReference type="RefSeq" id="XP_013273663.1">
    <property type="nucleotide sequence ID" value="XM_013418209.1"/>
</dbReference>
<protein>
    <recommendedName>
        <fullName evidence="10">Uracil permease</fullName>
    </recommendedName>
</protein>
<evidence type="ECO:0000256" key="6">
    <source>
        <dbReference type="SAM" id="MobiDB-lite"/>
    </source>
</evidence>
<dbReference type="Proteomes" id="UP000053617">
    <property type="component" value="Unassembled WGS sequence"/>
</dbReference>
<feature type="transmembrane region" description="Helical" evidence="7">
    <location>
        <begin position="297"/>
        <end position="320"/>
    </location>
</feature>
<dbReference type="GO" id="GO:0005886">
    <property type="term" value="C:plasma membrane"/>
    <property type="evidence" value="ECO:0007669"/>
    <property type="project" value="TreeGrafter"/>
</dbReference>
<reference evidence="8 9" key="1">
    <citation type="submission" date="2015-01" db="EMBL/GenBank/DDBJ databases">
        <title>The Genome Sequence of Rhinocladiella mackenzie CBS 650.93.</title>
        <authorList>
            <consortium name="The Broad Institute Genomics Platform"/>
            <person name="Cuomo C."/>
            <person name="de Hoog S."/>
            <person name="Gorbushina A."/>
            <person name="Stielow B."/>
            <person name="Teixiera M."/>
            <person name="Abouelleil A."/>
            <person name="Chapman S.B."/>
            <person name="Priest M."/>
            <person name="Young S.K."/>
            <person name="Wortman J."/>
            <person name="Nusbaum C."/>
            <person name="Birren B."/>
        </authorList>
    </citation>
    <scope>NUCLEOTIDE SEQUENCE [LARGE SCALE GENOMIC DNA]</scope>
    <source>
        <strain evidence="8 9">CBS 650.93</strain>
    </source>
</reference>
<dbReference type="InterPro" id="IPR001248">
    <property type="entry name" value="Pur-cyt_permease"/>
</dbReference>
<dbReference type="Pfam" id="PF02133">
    <property type="entry name" value="Transp_cyt_pur"/>
    <property type="match status" value="1"/>
</dbReference>
<proteinExistence type="inferred from homology"/>
<dbReference type="GO" id="GO:0015205">
    <property type="term" value="F:nucleobase transmembrane transporter activity"/>
    <property type="evidence" value="ECO:0007669"/>
    <property type="project" value="TreeGrafter"/>
</dbReference>
<dbReference type="InterPro" id="IPR045225">
    <property type="entry name" value="Uracil/uridine/allantoin_perm"/>
</dbReference>
<gene>
    <name evidence="8" type="ORF">Z518_04503</name>
</gene>
<evidence type="ECO:0000256" key="5">
    <source>
        <dbReference type="ARBA" id="ARBA00023136"/>
    </source>
</evidence>
<comment type="similarity">
    <text evidence="2">Belongs to the purine-cytosine permease (2.A.39) family.</text>
</comment>
<comment type="subcellular location">
    <subcellularLocation>
        <location evidence="1">Membrane</location>
        <topology evidence="1">Multi-pass membrane protein</topology>
    </subcellularLocation>
</comment>
<organism evidence="8 9">
    <name type="scientific">Rhinocladiella mackenziei CBS 650.93</name>
    <dbReference type="NCBI Taxonomy" id="1442369"/>
    <lineage>
        <taxon>Eukaryota</taxon>
        <taxon>Fungi</taxon>
        <taxon>Dikarya</taxon>
        <taxon>Ascomycota</taxon>
        <taxon>Pezizomycotina</taxon>
        <taxon>Eurotiomycetes</taxon>
        <taxon>Chaetothyriomycetidae</taxon>
        <taxon>Chaetothyriales</taxon>
        <taxon>Herpotrichiellaceae</taxon>
        <taxon>Rhinocladiella</taxon>
    </lineage>
</organism>
<feature type="transmembrane region" description="Helical" evidence="7">
    <location>
        <begin position="93"/>
        <end position="112"/>
    </location>
</feature>
<name>A0A0D2FWH3_9EURO</name>
<feature type="transmembrane region" description="Helical" evidence="7">
    <location>
        <begin position="257"/>
        <end position="277"/>
    </location>
</feature>
<dbReference type="HOGENOM" id="CLU_021555_4_1_1"/>
<evidence type="ECO:0000313" key="8">
    <source>
        <dbReference type="EMBL" id="KIX06527.1"/>
    </source>
</evidence>
<evidence type="ECO:0000313" key="9">
    <source>
        <dbReference type="Proteomes" id="UP000053617"/>
    </source>
</evidence>
<feature type="transmembrane region" description="Helical" evidence="7">
    <location>
        <begin position="489"/>
        <end position="508"/>
    </location>
</feature>
<keyword evidence="3 7" id="KW-0812">Transmembrane</keyword>